<comment type="caution">
    <text evidence="1">The sequence shown here is derived from an EMBL/GenBank/DDBJ whole genome shotgun (WGS) entry which is preliminary data.</text>
</comment>
<reference evidence="1 2" key="1">
    <citation type="submission" date="2022-11" db="EMBL/GenBank/DDBJ databases">
        <title>Deinococcus ZS9-10, Low Temperature and Draught-tolerating, UV-resistant Bacteria from Continental Antarctica.</title>
        <authorList>
            <person name="Cheng L."/>
        </authorList>
    </citation>
    <scope>NUCLEOTIDE SEQUENCE [LARGE SCALE GENOMIC DNA]</scope>
    <source>
        <strain evidence="1 2">ZS9-10</strain>
    </source>
</reference>
<name>A0ABU4DLY7_9DEIO</name>
<dbReference type="EMBL" id="JAPMIV010000002">
    <property type="protein sequence ID" value="MDV6373437.1"/>
    <property type="molecule type" value="Genomic_DNA"/>
</dbReference>
<sequence>MIHRPLAALTQAYPSETHLENRLRDLTARDRAAAVDHFSLVLPEFDVLIALPDAETIGSGLAHLRGTPTVLAPPEVSGVAEACAPEHLPVNTPDRWTFTRPGALPTNIRTAVIVSQHLKGGLPELLTALLAARQGWTVQAVAVVVERTNNRGRTRLELQGMTVRAALQLADTPRGLELERRIPHLN</sequence>
<organism evidence="1 2">
    <name type="scientific">Deinococcus arenicola</name>
    <dbReference type="NCBI Taxonomy" id="2994950"/>
    <lineage>
        <taxon>Bacteria</taxon>
        <taxon>Thermotogati</taxon>
        <taxon>Deinococcota</taxon>
        <taxon>Deinococci</taxon>
        <taxon>Deinococcales</taxon>
        <taxon>Deinococcaceae</taxon>
        <taxon>Deinococcus</taxon>
    </lineage>
</organism>
<accession>A0ABU4DLY7</accession>
<dbReference type="Proteomes" id="UP001276150">
    <property type="component" value="Unassembled WGS sequence"/>
</dbReference>
<dbReference type="RefSeq" id="WP_317638739.1">
    <property type="nucleotide sequence ID" value="NZ_JAPMIV010000002.1"/>
</dbReference>
<protein>
    <submittedName>
        <fullName evidence="1">Uncharacterized protein</fullName>
    </submittedName>
</protein>
<evidence type="ECO:0000313" key="2">
    <source>
        <dbReference type="Proteomes" id="UP001276150"/>
    </source>
</evidence>
<gene>
    <name evidence="1" type="ORF">ORD21_02350</name>
</gene>
<evidence type="ECO:0000313" key="1">
    <source>
        <dbReference type="EMBL" id="MDV6373437.1"/>
    </source>
</evidence>
<keyword evidence="2" id="KW-1185">Reference proteome</keyword>
<proteinExistence type="predicted"/>